<evidence type="ECO:0000313" key="3">
    <source>
        <dbReference type="Proteomes" id="UP001595698"/>
    </source>
</evidence>
<sequence length="111" mass="11501">MMARTRIAAAAVIAALAFTGTGMTAGAASASSTGAAACGVQHGEWYSSGTTHKVDVYNECSTGKYVCVEIPYWADYGPKYIPGRTTVTLLYAPIVAPEGRSIYYAASSSSC</sequence>
<accession>A0ABV8EVD3</accession>
<comment type="caution">
    <text evidence="2">The sequence shown here is derived from an EMBL/GenBank/DDBJ whole genome shotgun (WGS) entry which is preliminary data.</text>
</comment>
<evidence type="ECO:0000313" key="2">
    <source>
        <dbReference type="EMBL" id="MFC3979012.1"/>
    </source>
</evidence>
<evidence type="ECO:0008006" key="4">
    <source>
        <dbReference type="Google" id="ProtNLM"/>
    </source>
</evidence>
<keyword evidence="1" id="KW-0732">Signal</keyword>
<feature type="signal peptide" evidence="1">
    <location>
        <begin position="1"/>
        <end position="27"/>
    </location>
</feature>
<protein>
    <recommendedName>
        <fullName evidence="4">Secreted protein</fullName>
    </recommendedName>
</protein>
<dbReference type="EMBL" id="JBHSBC010000001">
    <property type="protein sequence ID" value="MFC3979012.1"/>
    <property type="molecule type" value="Genomic_DNA"/>
</dbReference>
<reference evidence="3" key="1">
    <citation type="journal article" date="2019" name="Int. J. Syst. Evol. Microbiol.">
        <title>The Global Catalogue of Microorganisms (GCM) 10K type strain sequencing project: providing services to taxonomists for standard genome sequencing and annotation.</title>
        <authorList>
            <consortium name="The Broad Institute Genomics Platform"/>
            <consortium name="The Broad Institute Genome Sequencing Center for Infectious Disease"/>
            <person name="Wu L."/>
            <person name="Ma J."/>
        </authorList>
    </citation>
    <scope>NUCLEOTIDE SEQUENCE [LARGE SCALE GENOMIC DNA]</scope>
    <source>
        <strain evidence="3">TBRC 7912</strain>
    </source>
</reference>
<dbReference type="RefSeq" id="WP_352010186.1">
    <property type="nucleotide sequence ID" value="NZ_JBHSBC010000001.1"/>
</dbReference>
<name>A0ABV8EVD3_9ACTN</name>
<dbReference type="Proteomes" id="UP001595698">
    <property type="component" value="Unassembled WGS sequence"/>
</dbReference>
<keyword evidence="3" id="KW-1185">Reference proteome</keyword>
<evidence type="ECO:0000256" key="1">
    <source>
        <dbReference type="SAM" id="SignalP"/>
    </source>
</evidence>
<organism evidence="2 3">
    <name type="scientific">Streptosporangium jomthongense</name>
    <dbReference type="NCBI Taxonomy" id="1193683"/>
    <lineage>
        <taxon>Bacteria</taxon>
        <taxon>Bacillati</taxon>
        <taxon>Actinomycetota</taxon>
        <taxon>Actinomycetes</taxon>
        <taxon>Streptosporangiales</taxon>
        <taxon>Streptosporangiaceae</taxon>
        <taxon>Streptosporangium</taxon>
    </lineage>
</organism>
<feature type="chain" id="PRO_5046163135" description="Secreted protein" evidence="1">
    <location>
        <begin position="28"/>
        <end position="111"/>
    </location>
</feature>
<gene>
    <name evidence="2" type="ORF">ACFOYY_02700</name>
</gene>
<proteinExistence type="predicted"/>